<dbReference type="PROSITE" id="PS50088">
    <property type="entry name" value="ANK_REPEAT"/>
    <property type="match status" value="3"/>
</dbReference>
<feature type="repeat" description="ANK" evidence="3">
    <location>
        <begin position="553"/>
        <end position="574"/>
    </location>
</feature>
<accession>S8A5N8</accession>
<feature type="repeat" description="ANK" evidence="3">
    <location>
        <begin position="520"/>
        <end position="552"/>
    </location>
</feature>
<dbReference type="STRING" id="1284197.S8A5N8"/>
<organism evidence="5 6">
    <name type="scientific">Dactylellina haptotyla (strain CBS 200.50)</name>
    <name type="common">Nematode-trapping fungus</name>
    <name type="synonym">Monacrosporium haptotylum</name>
    <dbReference type="NCBI Taxonomy" id="1284197"/>
    <lineage>
        <taxon>Eukaryota</taxon>
        <taxon>Fungi</taxon>
        <taxon>Dikarya</taxon>
        <taxon>Ascomycota</taxon>
        <taxon>Pezizomycotina</taxon>
        <taxon>Orbiliomycetes</taxon>
        <taxon>Orbiliales</taxon>
        <taxon>Orbiliaceae</taxon>
        <taxon>Dactylellina</taxon>
    </lineage>
</organism>
<dbReference type="OrthoDB" id="539213at2759"/>
<evidence type="ECO:0000256" key="1">
    <source>
        <dbReference type="ARBA" id="ARBA00022737"/>
    </source>
</evidence>
<dbReference type="Gene3D" id="1.25.40.20">
    <property type="entry name" value="Ankyrin repeat-containing domain"/>
    <property type="match status" value="3"/>
</dbReference>
<protein>
    <recommendedName>
        <fullName evidence="7">Ankyrin repeat protein</fullName>
    </recommendedName>
</protein>
<reference evidence="6" key="2">
    <citation type="submission" date="2013-04" db="EMBL/GenBank/DDBJ databases">
        <title>Genomic mechanisms accounting for the adaptation to parasitism in nematode-trapping fungi.</title>
        <authorList>
            <person name="Ahren D.G."/>
        </authorList>
    </citation>
    <scope>NUCLEOTIDE SEQUENCE [LARGE SCALE GENOMIC DNA]</scope>
    <source>
        <strain evidence="6">CBS 200.50</strain>
    </source>
</reference>
<evidence type="ECO:0000256" key="4">
    <source>
        <dbReference type="SAM" id="MobiDB-lite"/>
    </source>
</evidence>
<keyword evidence="6" id="KW-1185">Reference proteome</keyword>
<dbReference type="PANTHER" id="PTHR24198:SF165">
    <property type="entry name" value="ANKYRIN REPEAT-CONTAINING PROTEIN-RELATED"/>
    <property type="match status" value="1"/>
</dbReference>
<dbReference type="HOGENOM" id="CLU_003548_0_0_1"/>
<dbReference type="Pfam" id="PF12796">
    <property type="entry name" value="Ank_2"/>
    <property type="match status" value="1"/>
</dbReference>
<dbReference type="SUPFAM" id="SSF48403">
    <property type="entry name" value="Ankyrin repeat"/>
    <property type="match status" value="2"/>
</dbReference>
<dbReference type="EMBL" id="AQGS01000576">
    <property type="protein sequence ID" value="EPS38124.1"/>
    <property type="molecule type" value="Genomic_DNA"/>
</dbReference>
<sequence length="1701" mass="194243">MATTRTLPQIPADMGFFLEYLTDRKDQPVRDLMRPYTLYERQLRTLFAQDPSHPALSENTLGLVPIYEGKEDCIQIKARDLEIETEEEKAKYIIPLEPERRKKTGDRAIVGLAQFRRNFRVFTGMILESIDWNNIVVCGGSVVFSMVSVPEEKRSHLALEGCYYRDSFRGNSNMLLKREHAEYNCSDVNIYIYGLEPETAINRLKTLQKAICEELPIGSTTICVRTKDFVTIVSDGSCRPIKINLRIFTSISHVLYSQHFDVDSACVAYDGQQVYSTPQAVASWVLQCNIADPSRCCSPSFYESRLCKYQKRGFEIYYPNLRRQDIDPSIYRLPKNQHHEIRGLAKLLIFEKQSFSERESDIKEENMEDGVGVLRYFLRNADTWEIERRVTCHDRDLNELDGKAQKDRNAYLHRHPAFLGSLEDVLEDCCEYCPQPQTAAEQELQAQDDEDYIRGKLILRQEPATFVPISEEFWTETAYFRGDATIYQVIADGDTEKIKKWVSATQHDTVKKMLNTRDYTGRMPIHLAALASSPAMVDLLINLGAKISSLSIDGGTALHIAAARGSAEIVNILLLKSEENEETKQNMITEYLRAKRHMADGKHSGTDESEVTSREDATSDVESLDDDIELVSENWDDASLSVSVHTGTSSFVRVTKKTEAEQENIGDMADFDDILDINMPDNANGMTPLHHAILNGHEEVVKLLVSEFGADILRPLHKKAMFTSTRLIPLVLVSLISEKQKREDMLRTLFKLGATSRQLDISGVNVFALMLEEVDVDCLKIMFEEDGAGALAAAQATTRGGEDRSHDFLGTRVLKYIFHNGDEDKILLLLEKGVLPNFRYNQDRSAKLSLAEVAINMDMVKVFAKLIEYGIDPSECVKATRAQVLNASPYFSGSGSIGDLNLIKMTFLDLIQAKITAYEYELEYLNMILEYEPDSYEQWVASEIVREYETELEPERYPRYLRIELNIAKVIRRKSTLERNISCYRECREWLISKGGRTFADLEKRDSTHPTIPVEAESSKAEKREASLRFSPGPLPNNIMKGPDGKPKIHFRYSHAPDDVKWQEAYHELFKAAWIGDLPTLKKYSLGGWDNDATASPLRFDVKNQNGASLRPKIAYQWGIDRDQDQAFGFIRKIQDAQDHLTEVTEDYSDVQSGELPRKPDAVPVPRNARQSGAIIRCPGNLRLTLNAIREDDVAALEKLLEKHGIYIVLSSEIDLTGQVEPPKRELGYYGLKVRGEREEPWILHRSIDGKITIDTEFHHPPALYAAFWGSRKVYDWLETDGPEKALRRYEQRFGEGTYMEEFDNCFHSVDCYPEECTQNNCNLTKGKKDFLLKLIRGADGGTIQRWMGVGHPLILHIAVLNRLETWGPQRTEEEKIAHHRSNFQYLISKMKPNSLEYKDPQNNMTPLLTAASIRNKCALQALIIIGANFYAVSESLVARRNLFHYMLESYPTRLMDSRLTGGYPANGICDRFEDCLAILPMEFVEWVVLQKDTPLVELFKAADKMNEPARSHWMKVVLDRSRGAGANIRDHRGELLIHSATLRSHPAELQNILDMHPPDILFAENVDGRTALEIASGLRYKILLEKRYRRFISDECFENPKILYTWEDSNDRLWGERGTETTGEIRHEEWGTKFGEPECIQVWKMLSVAQEKAIQRIGRARKVVLLSEVNEAINKMAKPSQRVEGWVARRDNILACWMGR</sequence>
<feature type="repeat" description="ANK" evidence="3">
    <location>
        <begin position="684"/>
        <end position="706"/>
    </location>
</feature>
<dbReference type="eggNOG" id="KOG0504">
    <property type="taxonomic scope" value="Eukaryota"/>
</dbReference>
<evidence type="ECO:0008006" key="7">
    <source>
        <dbReference type="Google" id="ProtNLM"/>
    </source>
</evidence>
<dbReference type="InterPro" id="IPR002110">
    <property type="entry name" value="Ankyrin_rpt"/>
</dbReference>
<comment type="caution">
    <text evidence="5">The sequence shown here is derived from an EMBL/GenBank/DDBJ whole genome shotgun (WGS) entry which is preliminary data.</text>
</comment>
<feature type="region of interest" description="Disordered" evidence="4">
    <location>
        <begin position="598"/>
        <end position="623"/>
    </location>
</feature>
<dbReference type="Pfam" id="PF00023">
    <property type="entry name" value="Ank"/>
    <property type="match status" value="1"/>
</dbReference>
<dbReference type="SMART" id="SM00248">
    <property type="entry name" value="ANK"/>
    <property type="match status" value="6"/>
</dbReference>
<evidence type="ECO:0000256" key="2">
    <source>
        <dbReference type="ARBA" id="ARBA00023043"/>
    </source>
</evidence>
<dbReference type="PROSITE" id="PS50297">
    <property type="entry name" value="ANK_REP_REGION"/>
    <property type="match status" value="3"/>
</dbReference>
<dbReference type="InterPro" id="IPR036770">
    <property type="entry name" value="Ankyrin_rpt-contain_sf"/>
</dbReference>
<gene>
    <name evidence="5" type="ORF">H072_8170</name>
</gene>
<name>S8A5N8_DACHA</name>
<evidence type="ECO:0000313" key="5">
    <source>
        <dbReference type="EMBL" id="EPS38124.1"/>
    </source>
</evidence>
<keyword evidence="1" id="KW-0677">Repeat</keyword>
<keyword evidence="2 3" id="KW-0040">ANK repeat</keyword>
<proteinExistence type="predicted"/>
<dbReference type="Proteomes" id="UP000015100">
    <property type="component" value="Unassembled WGS sequence"/>
</dbReference>
<dbReference type="PANTHER" id="PTHR24198">
    <property type="entry name" value="ANKYRIN REPEAT AND PROTEIN KINASE DOMAIN-CONTAINING PROTEIN"/>
    <property type="match status" value="1"/>
</dbReference>
<feature type="compositionally biased region" description="Basic and acidic residues" evidence="4">
    <location>
        <begin position="598"/>
        <end position="617"/>
    </location>
</feature>
<evidence type="ECO:0000256" key="3">
    <source>
        <dbReference type="PROSITE-ProRule" id="PRU00023"/>
    </source>
</evidence>
<reference evidence="5 6" key="1">
    <citation type="journal article" date="2013" name="PLoS Genet.">
        <title>Genomic mechanisms accounting for the adaptation to parasitism in nematode-trapping fungi.</title>
        <authorList>
            <person name="Meerupati T."/>
            <person name="Andersson K.M."/>
            <person name="Friman E."/>
            <person name="Kumar D."/>
            <person name="Tunlid A."/>
            <person name="Ahren D."/>
        </authorList>
    </citation>
    <scope>NUCLEOTIDE SEQUENCE [LARGE SCALE GENOMIC DNA]</scope>
    <source>
        <strain evidence="5 6">CBS 200.50</strain>
    </source>
</reference>
<evidence type="ECO:0000313" key="6">
    <source>
        <dbReference type="Proteomes" id="UP000015100"/>
    </source>
</evidence>